<keyword evidence="3" id="KW-0862">Zinc</keyword>
<protein>
    <recommendedName>
        <fullName evidence="5">3CxxC-type domain-containing protein</fullName>
    </recommendedName>
</protein>
<reference evidence="6" key="1">
    <citation type="journal article" date="2020" name="Fungal Divers.">
        <title>Resolving the Mortierellaceae phylogeny through synthesis of multi-gene phylogenetics and phylogenomics.</title>
        <authorList>
            <person name="Vandepol N."/>
            <person name="Liber J."/>
            <person name="Desiro A."/>
            <person name="Na H."/>
            <person name="Kennedy M."/>
            <person name="Barry K."/>
            <person name="Grigoriev I.V."/>
            <person name="Miller A.N."/>
            <person name="O'Donnell K."/>
            <person name="Stajich J.E."/>
            <person name="Bonito G."/>
        </authorList>
    </citation>
    <scope>NUCLEOTIDE SEQUENCE</scope>
    <source>
        <strain evidence="6">NRRL 2769</strain>
    </source>
</reference>
<gene>
    <name evidence="6" type="ORF">BGZ80_006202</name>
</gene>
<sequence length="182" mass="21248">MSPPDDFLKTIQRMSRKDLGQLNKSQYSRAERRMINDELVRRSDKRKADKSTSKTKSRHPETRSWSLYPELLGSVDNKLKKPFTFYNVDDGGLHSLKEYDTFVTGDFQCSKRCSSRGWSSGKIAISIRLYDEDQYNARIYHQRCRRCNAVRRPTLDAETYGERISALDGSNFGRQRYLLTDV</sequence>
<dbReference type="Proteomes" id="UP000703661">
    <property type="component" value="Unassembled WGS sequence"/>
</dbReference>
<name>A0A9P6MHS4_9FUNG</name>
<keyword evidence="2" id="KW-0863">Zinc-finger</keyword>
<accession>A0A9P6MHS4</accession>
<keyword evidence="7" id="KW-1185">Reference proteome</keyword>
<dbReference type="InterPro" id="IPR027377">
    <property type="entry name" value="ZAR1/RTP1-5-like_Znf-3CxxC"/>
</dbReference>
<evidence type="ECO:0000256" key="2">
    <source>
        <dbReference type="ARBA" id="ARBA00022771"/>
    </source>
</evidence>
<dbReference type="Pfam" id="PF13695">
    <property type="entry name" value="Zn_ribbon_3CxxC"/>
    <property type="match status" value="1"/>
</dbReference>
<evidence type="ECO:0000256" key="4">
    <source>
        <dbReference type="SAM" id="MobiDB-lite"/>
    </source>
</evidence>
<dbReference type="GO" id="GO:0008270">
    <property type="term" value="F:zinc ion binding"/>
    <property type="evidence" value="ECO:0007669"/>
    <property type="project" value="UniProtKB-KW"/>
</dbReference>
<comment type="caution">
    <text evidence="6">The sequence shown here is derived from an EMBL/GenBank/DDBJ whole genome shotgun (WGS) entry which is preliminary data.</text>
</comment>
<feature type="compositionally biased region" description="Basic and acidic residues" evidence="4">
    <location>
        <begin position="29"/>
        <end position="62"/>
    </location>
</feature>
<feature type="region of interest" description="Disordered" evidence="4">
    <location>
        <begin position="1"/>
        <end position="62"/>
    </location>
</feature>
<dbReference type="EMBL" id="JAAAID010003051">
    <property type="protein sequence ID" value="KAG0001313.1"/>
    <property type="molecule type" value="Genomic_DNA"/>
</dbReference>
<keyword evidence="1" id="KW-0479">Metal-binding</keyword>
<dbReference type="AlphaFoldDB" id="A0A9P6MHS4"/>
<evidence type="ECO:0000313" key="6">
    <source>
        <dbReference type="EMBL" id="KAG0001313.1"/>
    </source>
</evidence>
<dbReference type="OrthoDB" id="8121437at2759"/>
<evidence type="ECO:0000256" key="3">
    <source>
        <dbReference type="ARBA" id="ARBA00022833"/>
    </source>
</evidence>
<evidence type="ECO:0000259" key="5">
    <source>
        <dbReference type="SMART" id="SM01328"/>
    </source>
</evidence>
<organism evidence="6 7">
    <name type="scientific">Entomortierella chlamydospora</name>
    <dbReference type="NCBI Taxonomy" id="101097"/>
    <lineage>
        <taxon>Eukaryota</taxon>
        <taxon>Fungi</taxon>
        <taxon>Fungi incertae sedis</taxon>
        <taxon>Mucoromycota</taxon>
        <taxon>Mortierellomycotina</taxon>
        <taxon>Mortierellomycetes</taxon>
        <taxon>Mortierellales</taxon>
        <taxon>Mortierellaceae</taxon>
        <taxon>Entomortierella</taxon>
    </lineage>
</organism>
<proteinExistence type="predicted"/>
<feature type="domain" description="3CxxC-type" evidence="5">
    <location>
        <begin position="102"/>
        <end position="178"/>
    </location>
</feature>
<dbReference type="SMART" id="SM01328">
    <property type="entry name" value="zf-3CxxC"/>
    <property type="match status" value="1"/>
</dbReference>
<evidence type="ECO:0000256" key="1">
    <source>
        <dbReference type="ARBA" id="ARBA00022723"/>
    </source>
</evidence>
<evidence type="ECO:0000313" key="7">
    <source>
        <dbReference type="Proteomes" id="UP000703661"/>
    </source>
</evidence>